<evidence type="ECO:0000313" key="2">
    <source>
        <dbReference type="EMBL" id="RHN53556.1"/>
    </source>
</evidence>
<evidence type="ECO:0000256" key="1">
    <source>
        <dbReference type="SAM" id="MobiDB-lite"/>
    </source>
</evidence>
<dbReference type="Proteomes" id="UP000265566">
    <property type="component" value="Chromosome 5"/>
</dbReference>
<protein>
    <submittedName>
        <fullName evidence="2">Uncharacterized protein</fullName>
    </submittedName>
</protein>
<dbReference type="AlphaFoldDB" id="A0A396HJU9"/>
<organism evidence="2">
    <name type="scientific">Medicago truncatula</name>
    <name type="common">Barrel medic</name>
    <name type="synonym">Medicago tribuloides</name>
    <dbReference type="NCBI Taxonomy" id="3880"/>
    <lineage>
        <taxon>Eukaryota</taxon>
        <taxon>Viridiplantae</taxon>
        <taxon>Streptophyta</taxon>
        <taxon>Embryophyta</taxon>
        <taxon>Tracheophyta</taxon>
        <taxon>Spermatophyta</taxon>
        <taxon>Magnoliopsida</taxon>
        <taxon>eudicotyledons</taxon>
        <taxon>Gunneridae</taxon>
        <taxon>Pentapetalae</taxon>
        <taxon>rosids</taxon>
        <taxon>fabids</taxon>
        <taxon>Fabales</taxon>
        <taxon>Fabaceae</taxon>
        <taxon>Papilionoideae</taxon>
        <taxon>50 kb inversion clade</taxon>
        <taxon>NPAAA clade</taxon>
        <taxon>Hologalegina</taxon>
        <taxon>IRL clade</taxon>
        <taxon>Trifolieae</taxon>
        <taxon>Medicago</taxon>
    </lineage>
</organism>
<dbReference type="Gramene" id="rna28475">
    <property type="protein sequence ID" value="RHN53556.1"/>
    <property type="gene ID" value="gene28475"/>
</dbReference>
<gene>
    <name evidence="2" type="ORF">MtrunA17_Chr5g0397111</name>
</gene>
<dbReference type="EMBL" id="PSQE01000005">
    <property type="protein sequence ID" value="RHN53556.1"/>
    <property type="molecule type" value="Genomic_DNA"/>
</dbReference>
<accession>A0A396HJU9</accession>
<name>A0A396HJU9_MEDTR</name>
<feature type="compositionally biased region" description="Polar residues" evidence="1">
    <location>
        <begin position="21"/>
        <end position="41"/>
    </location>
</feature>
<reference evidence="2" key="1">
    <citation type="journal article" date="2018" name="Nat. Plants">
        <title>Whole-genome landscape of Medicago truncatula symbiotic genes.</title>
        <authorList>
            <person name="Pecrix Y."/>
            <person name="Gamas P."/>
            <person name="Carrere S."/>
        </authorList>
    </citation>
    <scope>NUCLEOTIDE SEQUENCE</scope>
    <source>
        <tissue evidence="2">Leaves</tissue>
    </source>
</reference>
<proteinExistence type="predicted"/>
<sequence length="41" mass="4365">MIADVIIQAVERKLSRGKSKQPCNASSSASEPSETGDVWST</sequence>
<feature type="region of interest" description="Disordered" evidence="1">
    <location>
        <begin position="13"/>
        <end position="41"/>
    </location>
</feature>
<comment type="caution">
    <text evidence="2">The sequence shown here is derived from an EMBL/GenBank/DDBJ whole genome shotgun (WGS) entry which is preliminary data.</text>
</comment>